<reference evidence="3" key="1">
    <citation type="submission" date="2014-12" db="EMBL/GenBank/DDBJ databases">
        <title>Genome Sequence of Valsa Canker Pathogens Uncovers a Specific Adaption of Colonization on Woody Bark.</title>
        <authorList>
            <person name="Yin Z."/>
            <person name="Liu H."/>
            <person name="Gao X."/>
            <person name="Li Z."/>
            <person name="Song N."/>
            <person name="Ke X."/>
            <person name="Dai Q."/>
            <person name="Wu Y."/>
            <person name="Sun Y."/>
            <person name="Xu J.-R."/>
            <person name="Kang Z.K."/>
            <person name="Wang L."/>
            <person name="Huang L."/>
        </authorList>
    </citation>
    <scope>NUCLEOTIDE SEQUENCE [LARGE SCALE GENOMIC DNA]</scope>
    <source>
        <strain evidence="3">03-8</strain>
    </source>
</reference>
<evidence type="ECO:0000256" key="2">
    <source>
        <dbReference type="SAM" id="Phobius"/>
    </source>
</evidence>
<evidence type="ECO:0000313" key="3">
    <source>
        <dbReference type="EMBL" id="KUI63568.1"/>
    </source>
</evidence>
<dbReference type="Proteomes" id="UP000078559">
    <property type="component" value="Unassembled WGS sequence"/>
</dbReference>
<evidence type="ECO:0000313" key="4">
    <source>
        <dbReference type="Proteomes" id="UP000078559"/>
    </source>
</evidence>
<gene>
    <name evidence="3" type="ORF">VM1G_10300</name>
</gene>
<dbReference type="OrthoDB" id="5233274at2759"/>
<keyword evidence="2" id="KW-0812">Transmembrane</keyword>
<keyword evidence="2" id="KW-0472">Membrane</keyword>
<sequence length="207" mass="22724">MGIFGSGDGEGGTMAERIALIGILCFAFVWIPVFIVWKLISVCRRRNRSPEKEVEAGNMPVTTKPPKPNRNSIHSSIPPRQSHPVPVQESVPASAAMGMDDLPQAPGLRGQGVTAAESTQEEPRGKRKPMPTHPVEPKMRMLPDPGALDDATELMNQDNSTGRYKPKKKSNTASEVARPGPNFWWDPESDHSSGDPGPSFRRQRNHE</sequence>
<feature type="region of interest" description="Disordered" evidence="1">
    <location>
        <begin position="47"/>
        <end position="207"/>
    </location>
</feature>
<evidence type="ECO:0000256" key="1">
    <source>
        <dbReference type="SAM" id="MobiDB-lite"/>
    </source>
</evidence>
<dbReference type="EMBL" id="KN796113">
    <property type="protein sequence ID" value="KUI63568.1"/>
    <property type="molecule type" value="Genomic_DNA"/>
</dbReference>
<organism evidence="3 4">
    <name type="scientific">Cytospora mali</name>
    <name type="common">Apple Valsa canker fungus</name>
    <name type="synonym">Valsa mali</name>
    <dbReference type="NCBI Taxonomy" id="578113"/>
    <lineage>
        <taxon>Eukaryota</taxon>
        <taxon>Fungi</taxon>
        <taxon>Dikarya</taxon>
        <taxon>Ascomycota</taxon>
        <taxon>Pezizomycotina</taxon>
        <taxon>Sordariomycetes</taxon>
        <taxon>Sordariomycetidae</taxon>
        <taxon>Diaporthales</taxon>
        <taxon>Cytosporaceae</taxon>
        <taxon>Cytospora</taxon>
    </lineage>
</organism>
<feature type="compositionally biased region" description="Polar residues" evidence="1">
    <location>
        <begin position="69"/>
        <end position="79"/>
    </location>
</feature>
<dbReference type="AlphaFoldDB" id="A0A194VHW0"/>
<keyword evidence="4" id="KW-1185">Reference proteome</keyword>
<name>A0A194VHW0_CYTMA</name>
<proteinExistence type="predicted"/>
<feature type="transmembrane region" description="Helical" evidence="2">
    <location>
        <begin position="18"/>
        <end position="40"/>
    </location>
</feature>
<protein>
    <submittedName>
        <fullName evidence="3">Uncharacterized protein</fullName>
    </submittedName>
</protein>
<accession>A0A194VHW0</accession>
<keyword evidence="2" id="KW-1133">Transmembrane helix</keyword>